<accession>A0A9D4I309</accession>
<feature type="compositionally biased region" description="Basic and acidic residues" evidence="1">
    <location>
        <begin position="24"/>
        <end position="35"/>
    </location>
</feature>
<evidence type="ECO:0000313" key="3">
    <source>
        <dbReference type="Proteomes" id="UP000828390"/>
    </source>
</evidence>
<sequence length="54" mass="6142">MTSVGRLTHMVGFNVGRQCNPARKIPDQTGDRTRDLPVPNQADTLPRRYKSYLI</sequence>
<reference evidence="2" key="1">
    <citation type="journal article" date="2019" name="bioRxiv">
        <title>The Genome of the Zebra Mussel, Dreissena polymorpha: A Resource for Invasive Species Research.</title>
        <authorList>
            <person name="McCartney M.A."/>
            <person name="Auch B."/>
            <person name="Kono T."/>
            <person name="Mallez S."/>
            <person name="Zhang Y."/>
            <person name="Obille A."/>
            <person name="Becker A."/>
            <person name="Abrahante J.E."/>
            <person name="Garbe J."/>
            <person name="Badalamenti J.P."/>
            <person name="Herman A."/>
            <person name="Mangelson H."/>
            <person name="Liachko I."/>
            <person name="Sullivan S."/>
            <person name="Sone E.D."/>
            <person name="Koren S."/>
            <person name="Silverstein K.A.T."/>
            <person name="Beckman K.B."/>
            <person name="Gohl D.M."/>
        </authorList>
    </citation>
    <scope>NUCLEOTIDE SEQUENCE</scope>
    <source>
        <strain evidence="2">Duluth1</strain>
        <tissue evidence="2">Whole animal</tissue>
    </source>
</reference>
<dbReference type="AlphaFoldDB" id="A0A9D4I309"/>
<comment type="caution">
    <text evidence="2">The sequence shown here is derived from an EMBL/GenBank/DDBJ whole genome shotgun (WGS) entry which is preliminary data.</text>
</comment>
<protein>
    <submittedName>
        <fullName evidence="2">Uncharacterized protein</fullName>
    </submittedName>
</protein>
<dbReference type="EMBL" id="JAIWYP010000011">
    <property type="protein sequence ID" value="KAH3740621.1"/>
    <property type="molecule type" value="Genomic_DNA"/>
</dbReference>
<dbReference type="Proteomes" id="UP000828390">
    <property type="component" value="Unassembled WGS sequence"/>
</dbReference>
<evidence type="ECO:0000256" key="1">
    <source>
        <dbReference type="SAM" id="MobiDB-lite"/>
    </source>
</evidence>
<evidence type="ECO:0000313" key="2">
    <source>
        <dbReference type="EMBL" id="KAH3740621.1"/>
    </source>
</evidence>
<gene>
    <name evidence="2" type="ORF">DPMN_047328</name>
</gene>
<name>A0A9D4I309_DREPO</name>
<proteinExistence type="predicted"/>
<reference evidence="2" key="2">
    <citation type="submission" date="2020-11" db="EMBL/GenBank/DDBJ databases">
        <authorList>
            <person name="McCartney M.A."/>
            <person name="Auch B."/>
            <person name="Kono T."/>
            <person name="Mallez S."/>
            <person name="Becker A."/>
            <person name="Gohl D.M."/>
            <person name="Silverstein K.A.T."/>
            <person name="Koren S."/>
            <person name="Bechman K.B."/>
            <person name="Herman A."/>
            <person name="Abrahante J.E."/>
            <person name="Garbe J."/>
        </authorList>
    </citation>
    <scope>NUCLEOTIDE SEQUENCE</scope>
    <source>
        <strain evidence="2">Duluth1</strain>
        <tissue evidence="2">Whole animal</tissue>
    </source>
</reference>
<feature type="region of interest" description="Disordered" evidence="1">
    <location>
        <begin position="18"/>
        <end position="44"/>
    </location>
</feature>
<keyword evidence="3" id="KW-1185">Reference proteome</keyword>
<organism evidence="2 3">
    <name type="scientific">Dreissena polymorpha</name>
    <name type="common">Zebra mussel</name>
    <name type="synonym">Mytilus polymorpha</name>
    <dbReference type="NCBI Taxonomy" id="45954"/>
    <lineage>
        <taxon>Eukaryota</taxon>
        <taxon>Metazoa</taxon>
        <taxon>Spiralia</taxon>
        <taxon>Lophotrochozoa</taxon>
        <taxon>Mollusca</taxon>
        <taxon>Bivalvia</taxon>
        <taxon>Autobranchia</taxon>
        <taxon>Heteroconchia</taxon>
        <taxon>Euheterodonta</taxon>
        <taxon>Imparidentia</taxon>
        <taxon>Neoheterodontei</taxon>
        <taxon>Myida</taxon>
        <taxon>Dreissenoidea</taxon>
        <taxon>Dreissenidae</taxon>
        <taxon>Dreissena</taxon>
    </lineage>
</organism>